<accession>A0A6F8XNB7</accession>
<dbReference type="InterPro" id="IPR027417">
    <property type="entry name" value="P-loop_NTPase"/>
</dbReference>
<dbReference type="PROSITE" id="PS50043">
    <property type="entry name" value="HTH_LUXR_2"/>
    <property type="match status" value="1"/>
</dbReference>
<organism evidence="4 5">
    <name type="scientific">Phytohabitans flavus</name>
    <dbReference type="NCBI Taxonomy" id="1076124"/>
    <lineage>
        <taxon>Bacteria</taxon>
        <taxon>Bacillati</taxon>
        <taxon>Actinomycetota</taxon>
        <taxon>Actinomycetes</taxon>
        <taxon>Micromonosporales</taxon>
        <taxon>Micromonosporaceae</taxon>
    </lineage>
</organism>
<reference evidence="4 5" key="2">
    <citation type="submission" date="2020-03" db="EMBL/GenBank/DDBJ databases">
        <authorList>
            <person name="Ichikawa N."/>
            <person name="Kimura A."/>
            <person name="Kitahashi Y."/>
            <person name="Uohara A."/>
        </authorList>
    </citation>
    <scope>NUCLEOTIDE SEQUENCE [LARGE SCALE GENOMIC DNA]</scope>
    <source>
        <strain evidence="4 5">NBRC 107702</strain>
    </source>
</reference>
<name>A0A6F8XNB7_9ACTN</name>
<dbReference type="CDD" id="cd06170">
    <property type="entry name" value="LuxR_C_like"/>
    <property type="match status" value="1"/>
</dbReference>
<dbReference type="Pfam" id="PF00196">
    <property type="entry name" value="GerE"/>
    <property type="match status" value="1"/>
</dbReference>
<dbReference type="PANTHER" id="PTHR16305">
    <property type="entry name" value="TESTICULAR SOLUBLE ADENYLYL CYCLASE"/>
    <property type="match status" value="1"/>
</dbReference>
<dbReference type="GO" id="GO:0004016">
    <property type="term" value="F:adenylate cyclase activity"/>
    <property type="evidence" value="ECO:0007669"/>
    <property type="project" value="TreeGrafter"/>
</dbReference>
<protein>
    <recommendedName>
        <fullName evidence="3">HTH luxR-type domain-containing protein</fullName>
    </recommendedName>
</protein>
<dbReference type="SUPFAM" id="SSF46894">
    <property type="entry name" value="C-terminal effector domain of the bipartite response regulators"/>
    <property type="match status" value="1"/>
</dbReference>
<evidence type="ECO:0000259" key="3">
    <source>
        <dbReference type="PROSITE" id="PS50043"/>
    </source>
</evidence>
<dbReference type="PROSITE" id="PS00622">
    <property type="entry name" value="HTH_LUXR_1"/>
    <property type="match status" value="1"/>
</dbReference>
<dbReference type="KEGG" id="pfla:Pflav_017340"/>
<dbReference type="InterPro" id="IPR041664">
    <property type="entry name" value="AAA_16"/>
</dbReference>
<dbReference type="SUPFAM" id="SSF52540">
    <property type="entry name" value="P-loop containing nucleoside triphosphate hydrolases"/>
    <property type="match status" value="1"/>
</dbReference>
<dbReference type="InterPro" id="IPR000792">
    <property type="entry name" value="Tscrpt_reg_LuxR_C"/>
</dbReference>
<sequence>MRAASGQGAATVGLSTQPAVGALGDGTIIVVSARNTAEAAHLWHPEQLDDLEGAIRRARTGEPTTLVVSGPAGVGKTSFLDDLVARAADFTVLAAEGLEDDGFPYSVLAQVGVAVRGGGDVDPFVMAQRLRAVLDSCGGRPVLLRVDDLHWADAESVNALLWLLRRAAGDRLLVAVGARPLDADQHPAWQRWLGNRRQVVRIELSGLSRDQVATLVAADGRAVPEGFPALLWEHTSGNPLYLRALLDEYEPAELADREVLPAPARFARTVAARTGRLAPAATRLLGAVAVLGTGWHPLADAAAVAGLDDSAVAAQQLTDAGLLQVRAAGSGDAVRPAHALIRSAVHQQLPLAERKRLHARAAQVLVDEGQVLDHRLAAANGYDDDLATTLEAYAQRLRTRRIWRVSARYLRGAAAVTAQPGRRRRRWLESLVDTTLIPDLPAARAGLAAQAATDDPAETMLRALLDLADGNPAATVAAAQQVLALAEESVDPVTRYRAGVLLATAMREQGEPADQVDTVLRAAEGLKVIDPCLLFQARLARTFVDEELLGPVRHWASIDPALGTPAAVPVAATLELARRAIAAVHIGLYEVARDDLTEVMRRCRDGILSLADGRIPDGLGYVHYLLGDWSSASRWLHLAHDMRGLSRYLPYLLIGQDRLAEADDYLDRLLPTFGRSPRAGFENALHLLIARGHAGDDPARRREIGARLVGEIGRRVRGPQPAASTVRVLISAGTAALWADRPDLTEICADLMTPALPVTPWARSGASWLRGLAAEATGDRTGALAMLDAATSGPPMTLPLYRAHILADQARLLRATGEEARGRQALRDAADGYRAIGAVGYLARVEAALSGQPGPRAVQDGRAGSRIGLTEREVDVLALVGKGMSYAQIAAELFITRKTVGYHLSNLYAKAGVANRHQLADLARREPGQFAVLS</sequence>
<dbReference type="PRINTS" id="PR00038">
    <property type="entry name" value="HTHLUXR"/>
</dbReference>
<evidence type="ECO:0000256" key="1">
    <source>
        <dbReference type="ARBA" id="ARBA00022741"/>
    </source>
</evidence>
<dbReference type="SMART" id="SM00421">
    <property type="entry name" value="HTH_LUXR"/>
    <property type="match status" value="1"/>
</dbReference>
<evidence type="ECO:0000256" key="2">
    <source>
        <dbReference type="ARBA" id="ARBA00022840"/>
    </source>
</evidence>
<keyword evidence="1" id="KW-0547">Nucleotide-binding</keyword>
<dbReference type="GO" id="GO:0005737">
    <property type="term" value="C:cytoplasm"/>
    <property type="evidence" value="ECO:0007669"/>
    <property type="project" value="TreeGrafter"/>
</dbReference>
<evidence type="ECO:0000313" key="4">
    <source>
        <dbReference type="EMBL" id="BCB75324.1"/>
    </source>
</evidence>
<dbReference type="EMBL" id="AP022870">
    <property type="protein sequence ID" value="BCB75324.1"/>
    <property type="molecule type" value="Genomic_DNA"/>
</dbReference>
<reference evidence="4 5" key="1">
    <citation type="submission" date="2020-03" db="EMBL/GenBank/DDBJ databases">
        <title>Whole genome shotgun sequence of Phytohabitans flavus NBRC 107702.</title>
        <authorList>
            <person name="Komaki H."/>
            <person name="Tamura T."/>
        </authorList>
    </citation>
    <scope>NUCLEOTIDE SEQUENCE [LARGE SCALE GENOMIC DNA]</scope>
    <source>
        <strain evidence="4 5">NBRC 107702</strain>
    </source>
</reference>
<evidence type="ECO:0000313" key="5">
    <source>
        <dbReference type="Proteomes" id="UP000502508"/>
    </source>
</evidence>
<dbReference type="Gene3D" id="1.10.10.10">
    <property type="entry name" value="Winged helix-like DNA-binding domain superfamily/Winged helix DNA-binding domain"/>
    <property type="match status" value="1"/>
</dbReference>
<dbReference type="AlphaFoldDB" id="A0A6F8XNB7"/>
<dbReference type="Proteomes" id="UP000502508">
    <property type="component" value="Chromosome"/>
</dbReference>
<dbReference type="GO" id="GO:0006355">
    <property type="term" value="P:regulation of DNA-templated transcription"/>
    <property type="evidence" value="ECO:0007669"/>
    <property type="project" value="InterPro"/>
</dbReference>
<dbReference type="InterPro" id="IPR016032">
    <property type="entry name" value="Sig_transdc_resp-reg_C-effctor"/>
</dbReference>
<dbReference type="GO" id="GO:0005524">
    <property type="term" value="F:ATP binding"/>
    <property type="evidence" value="ECO:0007669"/>
    <property type="project" value="UniProtKB-KW"/>
</dbReference>
<proteinExistence type="predicted"/>
<keyword evidence="2" id="KW-0067">ATP-binding</keyword>
<dbReference type="PANTHER" id="PTHR16305:SF35">
    <property type="entry name" value="TRANSCRIPTIONAL ACTIVATOR DOMAIN"/>
    <property type="match status" value="1"/>
</dbReference>
<gene>
    <name evidence="4" type="ORF">Pflav_017340</name>
</gene>
<dbReference type="InterPro" id="IPR036388">
    <property type="entry name" value="WH-like_DNA-bd_sf"/>
</dbReference>
<feature type="domain" description="HTH luxR-type" evidence="3">
    <location>
        <begin position="862"/>
        <end position="927"/>
    </location>
</feature>
<dbReference type="Pfam" id="PF13191">
    <property type="entry name" value="AAA_16"/>
    <property type="match status" value="1"/>
</dbReference>
<keyword evidence="5" id="KW-1185">Reference proteome</keyword>
<dbReference type="GO" id="GO:0003677">
    <property type="term" value="F:DNA binding"/>
    <property type="evidence" value="ECO:0007669"/>
    <property type="project" value="InterPro"/>
</dbReference>